<accession>A0A809RLD4</accession>
<evidence type="ECO:0000313" key="2">
    <source>
        <dbReference type="EMBL" id="BBO20302.1"/>
    </source>
</evidence>
<evidence type="ECO:0000256" key="1">
    <source>
        <dbReference type="ARBA" id="ARBA00023186"/>
    </source>
</evidence>
<organism evidence="2 3">
    <name type="scientific">Candidatus Desulfobacillus denitrificans</name>
    <dbReference type="NCBI Taxonomy" id="2608985"/>
    <lineage>
        <taxon>Bacteria</taxon>
        <taxon>Pseudomonadati</taxon>
        <taxon>Pseudomonadota</taxon>
        <taxon>Betaproteobacteria</taxon>
        <taxon>Candidatus Desulfobacillus</taxon>
    </lineage>
</organism>
<protein>
    <recommendedName>
        <fullName evidence="4">Dehydrogenase</fullName>
    </recommendedName>
</protein>
<keyword evidence="1" id="KW-0143">Chaperone</keyword>
<dbReference type="EMBL" id="AP021857">
    <property type="protein sequence ID" value="BBO20302.1"/>
    <property type="molecule type" value="Genomic_DNA"/>
</dbReference>
<dbReference type="Gene3D" id="1.10.3480.10">
    <property type="entry name" value="TorD-like"/>
    <property type="match status" value="1"/>
</dbReference>
<evidence type="ECO:0000313" key="3">
    <source>
        <dbReference type="Proteomes" id="UP000662914"/>
    </source>
</evidence>
<dbReference type="PANTHER" id="PTHR34227">
    <property type="entry name" value="CHAPERONE PROTEIN YCDY"/>
    <property type="match status" value="1"/>
</dbReference>
<dbReference type="Proteomes" id="UP000662914">
    <property type="component" value="Chromosome"/>
</dbReference>
<sequence>MNVLSTPMRLALAEDAEMLAALHDRELTAETVAALRETGFPANLGLLPASDAARKTWQMMQAAVPAVIDAERLDRFAADYAAIYLTGAYGASPCESVWLDDDHLACQAPMFDLREIYAAAGLAAENWRRRPDDHLVLQLLYVAHALRQANDAAALRGLASMLDQHLLRWLPDFAARVSDRCEHPFFAVLAGLTFLWCEQLRDLLAECLAEPRPAREAIEARHEPQQQAETVPLAYLPGAAPSW</sequence>
<proteinExistence type="predicted"/>
<dbReference type="InterPro" id="IPR050289">
    <property type="entry name" value="TorD/DmsD_chaperones"/>
</dbReference>
<name>A0A809RLD4_9PROT</name>
<dbReference type="SUPFAM" id="SSF89155">
    <property type="entry name" value="TorD-like"/>
    <property type="match status" value="1"/>
</dbReference>
<dbReference type="PANTHER" id="PTHR34227:SF11">
    <property type="entry name" value="CHAPERONE PROTEIN TORD"/>
    <property type="match status" value="1"/>
</dbReference>
<gene>
    <name evidence="2" type="ORF">DSYM_10010</name>
</gene>
<evidence type="ECO:0008006" key="4">
    <source>
        <dbReference type="Google" id="ProtNLM"/>
    </source>
</evidence>
<dbReference type="InterPro" id="IPR020945">
    <property type="entry name" value="DMSO/NO3_reduct_chaperone"/>
</dbReference>
<dbReference type="Pfam" id="PF02613">
    <property type="entry name" value="Nitrate_red_del"/>
    <property type="match status" value="1"/>
</dbReference>
<dbReference type="InterPro" id="IPR036411">
    <property type="entry name" value="TorD-like_sf"/>
</dbReference>
<reference evidence="2" key="1">
    <citation type="journal article" name="DNA Res.">
        <title>The physiological potential of anammox bacteria as revealed by their core genome structure.</title>
        <authorList>
            <person name="Okubo T."/>
            <person name="Toyoda A."/>
            <person name="Fukuhara K."/>
            <person name="Uchiyama I."/>
            <person name="Harigaya Y."/>
            <person name="Kuroiwa M."/>
            <person name="Suzuki T."/>
            <person name="Murakami Y."/>
            <person name="Suwa Y."/>
            <person name="Takami H."/>
        </authorList>
    </citation>
    <scope>NUCLEOTIDE SEQUENCE</scope>
    <source>
        <strain evidence="2">317325-3</strain>
    </source>
</reference>
<dbReference type="KEGG" id="ddz:DSYM_10010"/>
<dbReference type="AlphaFoldDB" id="A0A809RLD4"/>